<dbReference type="InterPro" id="IPR002938">
    <property type="entry name" value="FAD-bd"/>
</dbReference>
<dbReference type="Proteomes" id="UP001194746">
    <property type="component" value="Unassembled WGS sequence"/>
</dbReference>
<feature type="domain" description="FAD-binding" evidence="4">
    <location>
        <begin position="7"/>
        <end position="374"/>
    </location>
</feature>
<name>A0AAD4CED5_ASPNN</name>
<keyword evidence="1" id="KW-0285">Flavoprotein</keyword>
<sequence>MPDYETVDVLICGCGPTGAMLSGYLGSMGVPNIVLEKEPHINTDPRGIALDDDGIRYLQGLGLYQHIFTDIGSCISRIRFVDGIHHDLQKEPFLSFDMGSSEGNTGHVGVIAHKQPVLEKHLRSVLDVSKFSDLRSGCTLTAIREDDDWVYATYTNAADEEHQIRCQFMVAADGKTGFTRKGYLEPKGIRLEWAEQTKYNETWVALNWKIHLPTQETHPSFPLWNLGYSPEEVYDLFFPADFRFLCNAHRPAVCGRFGLPDDRLWRFEFVVGPDEDGTEMAEKQKIRETVVPYITHPGRRYGLQEDVEFPEDCIEVLRSRPFGFSARSCNKWALGRVILSGDAAHVFPPFGGQGIASGFRDAVGLAWRLAILCSSPKKLDHESILTAWYQERKQQLDRSLASTVRNGSLVNTPSAIHGYLRNWVLWGMKLVPQWKHALERGPRADGPIRYSHMPGFPFLPEFHGGLYFPQTYCTAVMEEEAHVQFTDDVIFSADKKALLQIVVLLEDPDQVRSAVAELNQLKAVETHHLSADEATYFVPRASMRADSRREDLDLVQGRLFRSANADEFTQSPLCGNRPTPRGYREALLWESTVGKRYVILRPDRFIFAACGSGMEVEEAARRLKAMFS</sequence>
<dbReference type="InterPro" id="IPR050631">
    <property type="entry name" value="PheA/TfdB_FAD_monoxygenase"/>
</dbReference>
<evidence type="ECO:0000259" key="4">
    <source>
        <dbReference type="Pfam" id="PF01494"/>
    </source>
</evidence>
<dbReference type="GO" id="GO:0008688">
    <property type="term" value="F:3-(3-hydroxyphenyl)propionate hydroxylase activity"/>
    <property type="evidence" value="ECO:0007669"/>
    <property type="project" value="TreeGrafter"/>
</dbReference>
<evidence type="ECO:0000313" key="6">
    <source>
        <dbReference type="Proteomes" id="UP001194746"/>
    </source>
</evidence>
<organism evidence="5 6">
    <name type="scientific">Aspergillus nanangensis</name>
    <dbReference type="NCBI Taxonomy" id="2582783"/>
    <lineage>
        <taxon>Eukaryota</taxon>
        <taxon>Fungi</taxon>
        <taxon>Dikarya</taxon>
        <taxon>Ascomycota</taxon>
        <taxon>Pezizomycotina</taxon>
        <taxon>Eurotiomycetes</taxon>
        <taxon>Eurotiomycetidae</taxon>
        <taxon>Eurotiales</taxon>
        <taxon>Aspergillaceae</taxon>
        <taxon>Aspergillus</taxon>
        <taxon>Aspergillus subgen. Circumdati</taxon>
    </lineage>
</organism>
<dbReference type="AlphaFoldDB" id="A0AAD4CED5"/>
<evidence type="ECO:0000256" key="3">
    <source>
        <dbReference type="ARBA" id="ARBA00023002"/>
    </source>
</evidence>
<evidence type="ECO:0000256" key="1">
    <source>
        <dbReference type="ARBA" id="ARBA00022630"/>
    </source>
</evidence>
<evidence type="ECO:0000256" key="2">
    <source>
        <dbReference type="ARBA" id="ARBA00022827"/>
    </source>
</evidence>
<dbReference type="EMBL" id="VCAU01000107">
    <property type="protein sequence ID" value="KAF9884946.1"/>
    <property type="molecule type" value="Genomic_DNA"/>
</dbReference>
<dbReference type="GO" id="GO:0071949">
    <property type="term" value="F:FAD binding"/>
    <property type="evidence" value="ECO:0007669"/>
    <property type="project" value="InterPro"/>
</dbReference>
<dbReference type="Gene3D" id="3.50.50.60">
    <property type="entry name" value="FAD/NAD(P)-binding domain"/>
    <property type="match status" value="2"/>
</dbReference>
<dbReference type="PRINTS" id="PR00420">
    <property type="entry name" value="RNGMNOXGNASE"/>
</dbReference>
<dbReference type="SUPFAM" id="SSF51905">
    <property type="entry name" value="FAD/NAD(P)-binding domain"/>
    <property type="match status" value="1"/>
</dbReference>
<comment type="caution">
    <text evidence="5">The sequence shown here is derived from an EMBL/GenBank/DDBJ whole genome shotgun (WGS) entry which is preliminary data.</text>
</comment>
<evidence type="ECO:0000313" key="5">
    <source>
        <dbReference type="EMBL" id="KAF9884946.1"/>
    </source>
</evidence>
<dbReference type="PANTHER" id="PTHR43476:SF3">
    <property type="entry name" value="FAD-BINDING MONOOXYGENASE"/>
    <property type="match status" value="1"/>
</dbReference>
<dbReference type="PANTHER" id="PTHR43476">
    <property type="entry name" value="3-(3-HYDROXY-PHENYL)PROPIONATE/3-HYDROXYCINNAMIC ACID HYDROXYLASE"/>
    <property type="match status" value="1"/>
</dbReference>
<keyword evidence="6" id="KW-1185">Reference proteome</keyword>
<proteinExistence type="predicted"/>
<dbReference type="InterPro" id="IPR036188">
    <property type="entry name" value="FAD/NAD-bd_sf"/>
</dbReference>
<dbReference type="Pfam" id="PF01494">
    <property type="entry name" value="FAD_binding_3"/>
    <property type="match status" value="1"/>
</dbReference>
<accession>A0AAD4CED5</accession>
<reference evidence="5" key="1">
    <citation type="journal article" date="2019" name="Beilstein J. Org. Chem.">
        <title>Nanangenines: drimane sesquiterpenoids as the dominant metabolite cohort of a novel Australian fungus, Aspergillus nanangensis.</title>
        <authorList>
            <person name="Lacey H.J."/>
            <person name="Gilchrist C.L.M."/>
            <person name="Crombie A."/>
            <person name="Kalaitzis J.A."/>
            <person name="Vuong D."/>
            <person name="Rutledge P.J."/>
            <person name="Turner P."/>
            <person name="Pitt J.I."/>
            <person name="Lacey E."/>
            <person name="Chooi Y.H."/>
            <person name="Piggott A.M."/>
        </authorList>
    </citation>
    <scope>NUCLEOTIDE SEQUENCE</scope>
    <source>
        <strain evidence="5">MST-FP2251</strain>
    </source>
</reference>
<keyword evidence="3" id="KW-0560">Oxidoreductase</keyword>
<keyword evidence="2" id="KW-0274">FAD</keyword>
<reference evidence="5" key="2">
    <citation type="submission" date="2020-02" db="EMBL/GenBank/DDBJ databases">
        <authorList>
            <person name="Gilchrist C.L.M."/>
            <person name="Chooi Y.-H."/>
        </authorList>
    </citation>
    <scope>NUCLEOTIDE SEQUENCE</scope>
    <source>
        <strain evidence="5">MST-FP2251</strain>
    </source>
</reference>
<protein>
    <recommendedName>
        <fullName evidence="4">FAD-binding domain-containing protein</fullName>
    </recommendedName>
</protein>
<dbReference type="GO" id="GO:0019622">
    <property type="term" value="P:3-(3-hydroxy)phenylpropionate catabolic process"/>
    <property type="evidence" value="ECO:0007669"/>
    <property type="project" value="TreeGrafter"/>
</dbReference>
<gene>
    <name evidence="5" type="ORF">FE257_000855</name>
</gene>